<comment type="similarity">
    <text evidence="1 4">Belongs to the glycosyl hydrolase 1 family.</text>
</comment>
<dbReference type="AlphaFoldDB" id="A0A843WBJ7"/>
<dbReference type="Proteomes" id="UP000652761">
    <property type="component" value="Unassembled WGS sequence"/>
</dbReference>
<evidence type="ECO:0000256" key="3">
    <source>
        <dbReference type="ARBA" id="ARBA00023295"/>
    </source>
</evidence>
<proteinExistence type="inferred from homology"/>
<dbReference type="GO" id="GO:0008422">
    <property type="term" value="F:beta-glucosidase activity"/>
    <property type="evidence" value="ECO:0007669"/>
    <property type="project" value="UniProtKB-ARBA"/>
</dbReference>
<name>A0A843WBJ7_COLES</name>
<dbReference type="InterPro" id="IPR001360">
    <property type="entry name" value="Glyco_hydro_1"/>
</dbReference>
<gene>
    <name evidence="5" type="ORF">Taro_039810</name>
</gene>
<dbReference type="SUPFAM" id="SSF51445">
    <property type="entry name" value="(Trans)glycosidases"/>
    <property type="match status" value="1"/>
</dbReference>
<dbReference type="PANTHER" id="PTHR10353">
    <property type="entry name" value="GLYCOSYL HYDROLASE"/>
    <property type="match status" value="1"/>
</dbReference>
<evidence type="ECO:0000256" key="1">
    <source>
        <dbReference type="ARBA" id="ARBA00010838"/>
    </source>
</evidence>
<keyword evidence="2" id="KW-0378">Hydrolase</keyword>
<dbReference type="PRINTS" id="PR00131">
    <property type="entry name" value="GLHYDRLASE1"/>
</dbReference>
<reference evidence="5" key="1">
    <citation type="submission" date="2017-07" db="EMBL/GenBank/DDBJ databases">
        <title>Taro Niue Genome Assembly and Annotation.</title>
        <authorList>
            <person name="Atibalentja N."/>
            <person name="Keating K."/>
            <person name="Fields C.J."/>
        </authorList>
    </citation>
    <scope>NUCLEOTIDE SEQUENCE</scope>
    <source>
        <strain evidence="5">Niue_2</strain>
        <tissue evidence="5">Leaf</tissue>
    </source>
</reference>
<dbReference type="PANTHER" id="PTHR10353:SF137">
    <property type="entry name" value="MYROSINASE 3-RELATED"/>
    <property type="match status" value="1"/>
</dbReference>
<evidence type="ECO:0000313" key="5">
    <source>
        <dbReference type="EMBL" id="MQM06979.1"/>
    </source>
</evidence>
<dbReference type="InterPro" id="IPR017853">
    <property type="entry name" value="GH"/>
</dbReference>
<comment type="caution">
    <text evidence="5">The sequence shown here is derived from an EMBL/GenBank/DDBJ whole genome shotgun (WGS) entry which is preliminary data.</text>
</comment>
<dbReference type="OrthoDB" id="65569at2759"/>
<evidence type="ECO:0008006" key="7">
    <source>
        <dbReference type="Google" id="ProtNLM"/>
    </source>
</evidence>
<evidence type="ECO:0000313" key="6">
    <source>
        <dbReference type="Proteomes" id="UP000652761"/>
    </source>
</evidence>
<accession>A0A843WBJ7</accession>
<evidence type="ECO:0000256" key="2">
    <source>
        <dbReference type="ARBA" id="ARBA00022801"/>
    </source>
</evidence>
<sequence length="96" mass="11438">MISGTCETDSTESTPFEQMLDDQHRVKFLREHIQQVHEAIRKGVNVKGYLCWSLMDNFEWFSGYTMRFGLCYIDYKDGLKRLPKASFEWFSNFLHT</sequence>
<dbReference type="Gene3D" id="3.20.20.80">
    <property type="entry name" value="Glycosidases"/>
    <property type="match status" value="1"/>
</dbReference>
<keyword evidence="3" id="KW-0326">Glycosidase</keyword>
<evidence type="ECO:0000256" key="4">
    <source>
        <dbReference type="RuleBase" id="RU003690"/>
    </source>
</evidence>
<protein>
    <recommendedName>
        <fullName evidence="7">Beta-glucosidase</fullName>
    </recommendedName>
</protein>
<dbReference type="EMBL" id="NMUH01003755">
    <property type="protein sequence ID" value="MQM06979.1"/>
    <property type="molecule type" value="Genomic_DNA"/>
</dbReference>
<organism evidence="5 6">
    <name type="scientific">Colocasia esculenta</name>
    <name type="common">Wild taro</name>
    <name type="synonym">Arum esculentum</name>
    <dbReference type="NCBI Taxonomy" id="4460"/>
    <lineage>
        <taxon>Eukaryota</taxon>
        <taxon>Viridiplantae</taxon>
        <taxon>Streptophyta</taxon>
        <taxon>Embryophyta</taxon>
        <taxon>Tracheophyta</taxon>
        <taxon>Spermatophyta</taxon>
        <taxon>Magnoliopsida</taxon>
        <taxon>Liliopsida</taxon>
        <taxon>Araceae</taxon>
        <taxon>Aroideae</taxon>
        <taxon>Colocasieae</taxon>
        <taxon>Colocasia</taxon>
    </lineage>
</organism>
<dbReference type="GO" id="GO:0005975">
    <property type="term" value="P:carbohydrate metabolic process"/>
    <property type="evidence" value="ECO:0007669"/>
    <property type="project" value="InterPro"/>
</dbReference>
<keyword evidence="6" id="KW-1185">Reference proteome</keyword>
<dbReference type="Pfam" id="PF00232">
    <property type="entry name" value="Glyco_hydro_1"/>
    <property type="match status" value="1"/>
</dbReference>